<sequence length="156" mass="17523">METYSEEILHRSAHMPVVEAVNKAIEVKKGQQMNACVERLNAEEGSYLMTIADKRDSEQESDDRKEKQKSDDGKEKQESDDGKENAPPKLIKSRSEESNTQVQPPIASKASERQKKLVALKHEVPSNATGMLLFELQLTKPAQFISIQRLTGISLE</sequence>
<gene>
    <name evidence="2" type="ORF">L211DRAFT_289684</name>
</gene>
<dbReference type="AlphaFoldDB" id="A0A3N4LJ86"/>
<evidence type="ECO:0000313" key="3">
    <source>
        <dbReference type="Proteomes" id="UP000267821"/>
    </source>
</evidence>
<feature type="region of interest" description="Disordered" evidence="1">
    <location>
        <begin position="46"/>
        <end position="114"/>
    </location>
</feature>
<reference evidence="2 3" key="1">
    <citation type="journal article" date="2018" name="Nat. Ecol. Evol.">
        <title>Pezizomycetes genomes reveal the molecular basis of ectomycorrhizal truffle lifestyle.</title>
        <authorList>
            <person name="Murat C."/>
            <person name="Payen T."/>
            <person name="Noel B."/>
            <person name="Kuo A."/>
            <person name="Morin E."/>
            <person name="Chen J."/>
            <person name="Kohler A."/>
            <person name="Krizsan K."/>
            <person name="Balestrini R."/>
            <person name="Da Silva C."/>
            <person name="Montanini B."/>
            <person name="Hainaut M."/>
            <person name="Levati E."/>
            <person name="Barry K.W."/>
            <person name="Belfiori B."/>
            <person name="Cichocki N."/>
            <person name="Clum A."/>
            <person name="Dockter R.B."/>
            <person name="Fauchery L."/>
            <person name="Guy J."/>
            <person name="Iotti M."/>
            <person name="Le Tacon F."/>
            <person name="Lindquist E.A."/>
            <person name="Lipzen A."/>
            <person name="Malagnac F."/>
            <person name="Mello A."/>
            <person name="Molinier V."/>
            <person name="Miyauchi S."/>
            <person name="Poulain J."/>
            <person name="Riccioni C."/>
            <person name="Rubini A."/>
            <person name="Sitrit Y."/>
            <person name="Splivallo R."/>
            <person name="Traeger S."/>
            <person name="Wang M."/>
            <person name="Zifcakova L."/>
            <person name="Wipf D."/>
            <person name="Zambonelli A."/>
            <person name="Paolocci F."/>
            <person name="Nowrousian M."/>
            <person name="Ottonello S."/>
            <person name="Baldrian P."/>
            <person name="Spatafora J.W."/>
            <person name="Henrissat B."/>
            <person name="Nagy L.G."/>
            <person name="Aury J.M."/>
            <person name="Wincker P."/>
            <person name="Grigoriev I.V."/>
            <person name="Bonfante P."/>
            <person name="Martin F.M."/>
        </authorList>
    </citation>
    <scope>NUCLEOTIDE SEQUENCE [LARGE SCALE GENOMIC DNA]</scope>
    <source>
        <strain evidence="2 3">ATCC MYA-4762</strain>
    </source>
</reference>
<feature type="compositionally biased region" description="Basic and acidic residues" evidence="1">
    <location>
        <begin position="52"/>
        <end position="86"/>
    </location>
</feature>
<evidence type="ECO:0000313" key="2">
    <source>
        <dbReference type="EMBL" id="RPB22977.1"/>
    </source>
</evidence>
<protein>
    <submittedName>
        <fullName evidence="2">Uncharacterized protein</fullName>
    </submittedName>
</protein>
<accession>A0A3N4LJ86</accession>
<dbReference type="EMBL" id="ML121548">
    <property type="protein sequence ID" value="RPB22977.1"/>
    <property type="molecule type" value="Genomic_DNA"/>
</dbReference>
<name>A0A3N4LJ86_9PEZI</name>
<proteinExistence type="predicted"/>
<organism evidence="2 3">
    <name type="scientific">Terfezia boudieri ATCC MYA-4762</name>
    <dbReference type="NCBI Taxonomy" id="1051890"/>
    <lineage>
        <taxon>Eukaryota</taxon>
        <taxon>Fungi</taxon>
        <taxon>Dikarya</taxon>
        <taxon>Ascomycota</taxon>
        <taxon>Pezizomycotina</taxon>
        <taxon>Pezizomycetes</taxon>
        <taxon>Pezizales</taxon>
        <taxon>Pezizaceae</taxon>
        <taxon>Terfezia</taxon>
    </lineage>
</organism>
<dbReference type="Proteomes" id="UP000267821">
    <property type="component" value="Unassembled WGS sequence"/>
</dbReference>
<keyword evidence="3" id="KW-1185">Reference proteome</keyword>
<dbReference type="InParanoid" id="A0A3N4LJ86"/>
<evidence type="ECO:0000256" key="1">
    <source>
        <dbReference type="SAM" id="MobiDB-lite"/>
    </source>
</evidence>